<protein>
    <submittedName>
        <fullName evidence="2">Uncharacterized protein</fullName>
    </submittedName>
</protein>
<dbReference type="OrthoDB" id="2339365at2"/>
<keyword evidence="3" id="KW-1185">Reference proteome</keyword>
<sequence length="180" mass="20364">MTSKYLDTVAVDGSWVTNVLHFLGDLFTRLGIWVWIATLVAAYSKTWRRAAMNTFVFFLGMLLSYYIYSAYLFGFFPTSYFIGWGGIAIISPLLAAVVWKAKDNERLAMILPALPMGLMLSLSLSIGLFYVDLAHFEELIMYVFLCVVFYKNPKQMIVSIGLSIIMAIIICISPLYFSVL</sequence>
<keyword evidence="1" id="KW-0472">Membrane</keyword>
<evidence type="ECO:0000313" key="3">
    <source>
        <dbReference type="Proteomes" id="UP000239663"/>
    </source>
</evidence>
<feature type="transmembrane region" description="Helical" evidence="1">
    <location>
        <begin position="133"/>
        <end position="150"/>
    </location>
</feature>
<gene>
    <name evidence="2" type="ORF">CYL18_18845</name>
</gene>
<dbReference type="AlphaFoldDB" id="A0A2S7MV21"/>
<accession>A0A2S7MV21</accession>
<dbReference type="Proteomes" id="UP000239663">
    <property type="component" value="Unassembled WGS sequence"/>
</dbReference>
<comment type="caution">
    <text evidence="2">The sequence shown here is derived from an EMBL/GenBank/DDBJ whole genome shotgun (WGS) entry which is preliminary data.</text>
</comment>
<dbReference type="EMBL" id="PKOZ01000034">
    <property type="protein sequence ID" value="PQD93641.1"/>
    <property type="molecule type" value="Genomic_DNA"/>
</dbReference>
<name>A0A2S7MV21_9BACI</name>
<feature type="transmembrane region" description="Helical" evidence="1">
    <location>
        <begin position="55"/>
        <end position="74"/>
    </location>
</feature>
<reference evidence="2 3" key="1">
    <citation type="submission" date="2017-12" db="EMBL/GenBank/DDBJ databases">
        <title>Taxonomic description and draft genome of Pradoshia cofamensis Gen. nov., sp. nov., a thermotolerant bacillale isolated from anterior gut of earthworm Eisenia fetida.</title>
        <authorList>
            <person name="Saha T."/>
            <person name="Chakraborty R."/>
        </authorList>
    </citation>
    <scope>NUCLEOTIDE SEQUENCE [LARGE SCALE GENOMIC DNA]</scope>
    <source>
        <strain evidence="2 3">EAG3</strain>
    </source>
</reference>
<feature type="transmembrane region" description="Helical" evidence="1">
    <location>
        <begin position="157"/>
        <end position="177"/>
    </location>
</feature>
<proteinExistence type="predicted"/>
<feature type="transmembrane region" description="Helical" evidence="1">
    <location>
        <begin position="20"/>
        <end position="43"/>
    </location>
</feature>
<feature type="transmembrane region" description="Helical" evidence="1">
    <location>
        <begin position="106"/>
        <end position="127"/>
    </location>
</feature>
<evidence type="ECO:0000256" key="1">
    <source>
        <dbReference type="SAM" id="Phobius"/>
    </source>
</evidence>
<keyword evidence="1" id="KW-1133">Transmembrane helix</keyword>
<feature type="transmembrane region" description="Helical" evidence="1">
    <location>
        <begin position="80"/>
        <end position="99"/>
    </location>
</feature>
<organism evidence="2 3">
    <name type="scientific">Pradoshia eiseniae</name>
    <dbReference type="NCBI Taxonomy" id="2064768"/>
    <lineage>
        <taxon>Bacteria</taxon>
        <taxon>Bacillati</taxon>
        <taxon>Bacillota</taxon>
        <taxon>Bacilli</taxon>
        <taxon>Bacillales</taxon>
        <taxon>Bacillaceae</taxon>
        <taxon>Pradoshia</taxon>
    </lineage>
</organism>
<evidence type="ECO:0000313" key="2">
    <source>
        <dbReference type="EMBL" id="PQD93641.1"/>
    </source>
</evidence>
<keyword evidence="1" id="KW-0812">Transmembrane</keyword>